<feature type="region of interest" description="Disordered" evidence="1">
    <location>
        <begin position="41"/>
        <end position="61"/>
    </location>
</feature>
<dbReference type="RefSeq" id="WP_144238155.1">
    <property type="nucleotide sequence ID" value="NZ_JACJTA010000061.1"/>
</dbReference>
<feature type="transmembrane region" description="Helical" evidence="2">
    <location>
        <begin position="14"/>
        <end position="38"/>
    </location>
</feature>
<keyword evidence="2" id="KW-0812">Transmembrane</keyword>
<evidence type="ECO:0000313" key="4">
    <source>
        <dbReference type="Proteomes" id="UP000660380"/>
    </source>
</evidence>
<name>A0ABR8GV27_9CYAN</name>
<keyword evidence="4" id="KW-1185">Reference proteome</keyword>
<evidence type="ECO:0000313" key="3">
    <source>
        <dbReference type="EMBL" id="MBD2607369.1"/>
    </source>
</evidence>
<organism evidence="3 4">
    <name type="scientific">Scytonema hofmannii FACHB-248</name>
    <dbReference type="NCBI Taxonomy" id="1842502"/>
    <lineage>
        <taxon>Bacteria</taxon>
        <taxon>Bacillati</taxon>
        <taxon>Cyanobacteriota</taxon>
        <taxon>Cyanophyceae</taxon>
        <taxon>Nostocales</taxon>
        <taxon>Scytonemataceae</taxon>
        <taxon>Scytonema</taxon>
    </lineage>
</organism>
<accession>A0ABR8GV27</accession>
<dbReference type="Proteomes" id="UP000660380">
    <property type="component" value="Unassembled WGS sequence"/>
</dbReference>
<keyword evidence="2" id="KW-1133">Transmembrane helix</keyword>
<gene>
    <name evidence="3" type="ORF">H6G81_23275</name>
</gene>
<evidence type="ECO:0000256" key="2">
    <source>
        <dbReference type="SAM" id="Phobius"/>
    </source>
</evidence>
<sequence length="61" mass="6601">MGFDLFEPKNQSSILLFAFVNPGAVRPTFFLVSLFTGIHKGSPDRSSLGTSDPILLSMGLK</sequence>
<keyword evidence="2" id="KW-0472">Membrane</keyword>
<evidence type="ECO:0000256" key="1">
    <source>
        <dbReference type="SAM" id="MobiDB-lite"/>
    </source>
</evidence>
<reference evidence="3 4" key="1">
    <citation type="journal article" date="2020" name="ISME J.">
        <title>Comparative genomics reveals insights into cyanobacterial evolution and habitat adaptation.</title>
        <authorList>
            <person name="Chen M.Y."/>
            <person name="Teng W.K."/>
            <person name="Zhao L."/>
            <person name="Hu C.X."/>
            <person name="Zhou Y.K."/>
            <person name="Han B.P."/>
            <person name="Song L.R."/>
            <person name="Shu W.S."/>
        </authorList>
    </citation>
    <scope>NUCLEOTIDE SEQUENCE [LARGE SCALE GENOMIC DNA]</scope>
    <source>
        <strain evidence="3 4">FACHB-248</strain>
    </source>
</reference>
<dbReference type="EMBL" id="JACJTA010000061">
    <property type="protein sequence ID" value="MBD2607369.1"/>
    <property type="molecule type" value="Genomic_DNA"/>
</dbReference>
<comment type="caution">
    <text evidence="3">The sequence shown here is derived from an EMBL/GenBank/DDBJ whole genome shotgun (WGS) entry which is preliminary data.</text>
</comment>
<protein>
    <submittedName>
        <fullName evidence="3">Uncharacterized protein</fullName>
    </submittedName>
</protein>
<proteinExistence type="predicted"/>